<reference evidence="1" key="2">
    <citation type="submission" date="2009-03" db="EMBL/GenBank/DDBJ databases">
        <title>Acquired DNA containing D-alanine,D-serine operons in vancomycin resistant Enterococcus faecalis.</title>
        <authorList>
            <person name="Boyd D.A."/>
            <person name="Mulvey M.R."/>
        </authorList>
    </citation>
    <scope>NUCLEOTIDE SEQUENCE</scope>
    <source>
        <strain evidence="1">N00-0410</strain>
    </source>
</reference>
<proteinExistence type="predicted"/>
<protein>
    <submittedName>
        <fullName evidence="1">VE24</fullName>
    </submittedName>
</protein>
<organism evidence="1">
    <name type="scientific">Enterococcus faecalis</name>
    <name type="common">Streptococcus faecalis</name>
    <dbReference type="NCBI Taxonomy" id="1351"/>
    <lineage>
        <taxon>Bacteria</taxon>
        <taxon>Bacillati</taxon>
        <taxon>Bacillota</taxon>
        <taxon>Bacilli</taxon>
        <taxon>Lactobacillales</taxon>
        <taxon>Enterococcaceae</taxon>
        <taxon>Enterococcus</taxon>
    </lineage>
</organism>
<sequence>MRRILLDYINQYFKNENKKIKYKIYFTSSRNGRNLKNVRQLIVDRDWTEKDVSSYFYRSLENIQIKEITSTEVFSIAEKSLFPKICKRIKLENFWADVDYHVVEYTLNKYYTGEFELITNFESSFIEIEAKLKTMISLDTGFEISNYNNCWMNRKEKNGL</sequence>
<name>C4P4K1_ENTFL</name>
<dbReference type="EMBL" id="FJ872411">
    <property type="protein sequence ID" value="ACQ89884.1"/>
    <property type="molecule type" value="Genomic_DNA"/>
</dbReference>
<accession>C4P4K1</accession>
<evidence type="ECO:0000313" key="1">
    <source>
        <dbReference type="EMBL" id="ACQ89884.1"/>
    </source>
</evidence>
<dbReference type="AlphaFoldDB" id="C4P4K1"/>
<reference evidence="1" key="1">
    <citation type="journal article" date="2002" name="Antimicrob. Agents Chemother.">
        <title>Molecular characterization of the vanE gene cluster in vancomycin-resistant Enterococcus faecalis N00-410 isolated in Canada.</title>
        <authorList>
            <person name="Boyd D.A."/>
            <person name="Cabral T."/>
            <person name="Van Caeseele P."/>
            <person name="Wylie J."/>
            <person name="Mulvey M.R."/>
        </authorList>
    </citation>
    <scope>NUCLEOTIDE SEQUENCE</scope>
    <source>
        <strain evidence="1">N00-0410</strain>
    </source>
</reference>